<gene>
    <name evidence="2" type="ORF">GCM10023213_23420</name>
</gene>
<organism evidence="2 3">
    <name type="scientific">Prosthecobacter algae</name>
    <dbReference type="NCBI Taxonomy" id="1144682"/>
    <lineage>
        <taxon>Bacteria</taxon>
        <taxon>Pseudomonadati</taxon>
        <taxon>Verrucomicrobiota</taxon>
        <taxon>Verrucomicrobiia</taxon>
        <taxon>Verrucomicrobiales</taxon>
        <taxon>Verrucomicrobiaceae</taxon>
        <taxon>Prosthecobacter</taxon>
    </lineage>
</organism>
<evidence type="ECO:0000313" key="2">
    <source>
        <dbReference type="EMBL" id="GAA5140597.1"/>
    </source>
</evidence>
<keyword evidence="1" id="KW-1133">Transmembrane helix</keyword>
<dbReference type="Proteomes" id="UP001499852">
    <property type="component" value="Unassembled WGS sequence"/>
</dbReference>
<reference evidence="3" key="1">
    <citation type="journal article" date="2019" name="Int. J. Syst. Evol. Microbiol.">
        <title>The Global Catalogue of Microorganisms (GCM) 10K type strain sequencing project: providing services to taxonomists for standard genome sequencing and annotation.</title>
        <authorList>
            <consortium name="The Broad Institute Genomics Platform"/>
            <consortium name="The Broad Institute Genome Sequencing Center for Infectious Disease"/>
            <person name="Wu L."/>
            <person name="Ma J."/>
        </authorList>
    </citation>
    <scope>NUCLEOTIDE SEQUENCE [LARGE SCALE GENOMIC DNA]</scope>
    <source>
        <strain evidence="3">JCM 18053</strain>
    </source>
</reference>
<keyword evidence="3" id="KW-1185">Reference proteome</keyword>
<keyword evidence="1" id="KW-0472">Membrane</keyword>
<evidence type="ECO:0000256" key="1">
    <source>
        <dbReference type="SAM" id="Phobius"/>
    </source>
</evidence>
<dbReference type="RefSeq" id="WP_345736563.1">
    <property type="nucleotide sequence ID" value="NZ_BAABIA010000004.1"/>
</dbReference>
<accession>A0ABP9P5F9</accession>
<evidence type="ECO:0000313" key="3">
    <source>
        <dbReference type="Proteomes" id="UP001499852"/>
    </source>
</evidence>
<dbReference type="EMBL" id="BAABIA010000004">
    <property type="protein sequence ID" value="GAA5140597.1"/>
    <property type="molecule type" value="Genomic_DNA"/>
</dbReference>
<keyword evidence="1" id="KW-0812">Transmembrane</keyword>
<feature type="transmembrane region" description="Helical" evidence="1">
    <location>
        <begin position="421"/>
        <end position="444"/>
    </location>
</feature>
<feature type="transmembrane region" description="Helical" evidence="1">
    <location>
        <begin position="236"/>
        <end position="256"/>
    </location>
</feature>
<evidence type="ECO:0008006" key="4">
    <source>
        <dbReference type="Google" id="ProtNLM"/>
    </source>
</evidence>
<feature type="transmembrane region" description="Helical" evidence="1">
    <location>
        <begin position="268"/>
        <end position="286"/>
    </location>
</feature>
<protein>
    <recommendedName>
        <fullName evidence="4">SMODS and SLOG-associating 2TM effector domain-containing protein</fullName>
    </recommendedName>
</protein>
<feature type="transmembrane region" description="Helical" evidence="1">
    <location>
        <begin position="384"/>
        <end position="409"/>
    </location>
</feature>
<name>A0ABP9P5F9_9BACT</name>
<comment type="caution">
    <text evidence="2">The sequence shown here is derived from an EMBL/GenBank/DDBJ whole genome shotgun (WGS) entry which is preliminary data.</text>
</comment>
<proteinExistence type="predicted"/>
<dbReference type="Gene3D" id="3.40.50.450">
    <property type="match status" value="1"/>
</dbReference>
<sequence>MLKPRFLIGFTGHRTGYDEALIRPALKAVLEDLQKRAAAIGGEADLYTSVAEGADTLCVQVARGLGMAVHLLLPLPQDEFAKDFSSPPAWERSRQQIELALQKPGSDSMRVLPGEMKRPDCYFDQGIRILEGVDVLVAVWDGLPEQGLGGTAQVIVHAKNLGMPVILIHSKTGQSRIEDDSSLEQVFVPDDVLAELQKIAHKAGATCVNEPGTADDLQECLDDIANDEASRFRPSLVIIILLHGIAALLAAIVTFQLAKDTLWEHWKWVFTATELLLVSYALWLSIRLHRKHTQERWIRCRFACELVRGLRASVPLVDPLNPSIGVHDPKWRRFALSVGLLVNERRALLQPDVLRDHYITTRLSETHEEGQIGHYLKKRPKAMLWWNTTGFVSKWSAQLAPVFVLLSLINKVFHLGYQKPFGGWIVVTLLPIALPLIAGVASGIRQALDAGRRKERYPEMAARLLALRTHLKGLETRATIAHTVTQTEEILLDELREWQLTATTTGH</sequence>
<dbReference type="SUPFAM" id="SSF102405">
    <property type="entry name" value="MCP/YpsA-like"/>
    <property type="match status" value="1"/>
</dbReference>